<keyword evidence="1" id="KW-0812">Transmembrane</keyword>
<sequence length="40" mass="4461">MPLRIGSGNLPRLMSAPMMLGFTSLSITGYVHMPPWSHLY</sequence>
<evidence type="ECO:0000256" key="1">
    <source>
        <dbReference type="SAM" id="Phobius"/>
    </source>
</evidence>
<reference evidence="2" key="1">
    <citation type="submission" date="2018-02" db="EMBL/GenBank/DDBJ databases">
        <title>Rhizophora mucronata_Transcriptome.</title>
        <authorList>
            <person name="Meera S.P."/>
            <person name="Sreeshan A."/>
            <person name="Augustine A."/>
        </authorList>
    </citation>
    <scope>NUCLEOTIDE SEQUENCE</scope>
    <source>
        <tissue evidence="2">Leaf</tissue>
    </source>
</reference>
<evidence type="ECO:0000313" key="2">
    <source>
        <dbReference type="EMBL" id="MBW92184.1"/>
    </source>
</evidence>
<feature type="transmembrane region" description="Helical" evidence="1">
    <location>
        <begin position="12"/>
        <end position="33"/>
    </location>
</feature>
<protein>
    <submittedName>
        <fullName evidence="2">Lipoxygenase</fullName>
    </submittedName>
</protein>
<dbReference type="EMBL" id="GGEC01011701">
    <property type="protein sequence ID" value="MBW92184.1"/>
    <property type="molecule type" value="Transcribed_RNA"/>
</dbReference>
<keyword evidence="1" id="KW-1133">Transmembrane helix</keyword>
<keyword evidence="1" id="KW-0472">Membrane</keyword>
<accession>A0A2P2JFF1</accession>
<name>A0A2P2JFF1_RHIMU</name>
<dbReference type="AlphaFoldDB" id="A0A2P2JFF1"/>
<proteinExistence type="predicted"/>
<organism evidence="2">
    <name type="scientific">Rhizophora mucronata</name>
    <name type="common">Asiatic mangrove</name>
    <dbReference type="NCBI Taxonomy" id="61149"/>
    <lineage>
        <taxon>Eukaryota</taxon>
        <taxon>Viridiplantae</taxon>
        <taxon>Streptophyta</taxon>
        <taxon>Embryophyta</taxon>
        <taxon>Tracheophyta</taxon>
        <taxon>Spermatophyta</taxon>
        <taxon>Magnoliopsida</taxon>
        <taxon>eudicotyledons</taxon>
        <taxon>Gunneridae</taxon>
        <taxon>Pentapetalae</taxon>
        <taxon>rosids</taxon>
        <taxon>fabids</taxon>
        <taxon>Malpighiales</taxon>
        <taxon>Rhizophoraceae</taxon>
        <taxon>Rhizophora</taxon>
    </lineage>
</organism>